<proteinExistence type="predicted"/>
<gene>
    <name evidence="1" type="ORF">LCGC14_0282410</name>
</gene>
<sequence>MILASKGGTVESVTLVYQTRRSWTLKAADPERTFTLNKKSQDQRAFNDINSALEWIGTPQAREHMTNL</sequence>
<protein>
    <submittedName>
        <fullName evidence="1">Uncharacterized protein</fullName>
    </submittedName>
</protein>
<dbReference type="EMBL" id="LAZR01000163">
    <property type="protein sequence ID" value="KKN85072.1"/>
    <property type="molecule type" value="Genomic_DNA"/>
</dbReference>
<evidence type="ECO:0000313" key="1">
    <source>
        <dbReference type="EMBL" id="KKN85072.1"/>
    </source>
</evidence>
<reference evidence="1" key="1">
    <citation type="journal article" date="2015" name="Nature">
        <title>Complex archaea that bridge the gap between prokaryotes and eukaryotes.</title>
        <authorList>
            <person name="Spang A."/>
            <person name="Saw J.H."/>
            <person name="Jorgensen S.L."/>
            <person name="Zaremba-Niedzwiedzka K."/>
            <person name="Martijn J."/>
            <person name="Lind A.E."/>
            <person name="van Eijk R."/>
            <person name="Schleper C."/>
            <person name="Guy L."/>
            <person name="Ettema T.J."/>
        </authorList>
    </citation>
    <scope>NUCLEOTIDE SEQUENCE</scope>
</reference>
<name>A0A0F9UCF6_9ZZZZ</name>
<dbReference type="AlphaFoldDB" id="A0A0F9UCF6"/>
<accession>A0A0F9UCF6</accession>
<organism evidence="1">
    <name type="scientific">marine sediment metagenome</name>
    <dbReference type="NCBI Taxonomy" id="412755"/>
    <lineage>
        <taxon>unclassified sequences</taxon>
        <taxon>metagenomes</taxon>
        <taxon>ecological metagenomes</taxon>
    </lineage>
</organism>
<comment type="caution">
    <text evidence="1">The sequence shown here is derived from an EMBL/GenBank/DDBJ whole genome shotgun (WGS) entry which is preliminary data.</text>
</comment>